<evidence type="ECO:0000256" key="1">
    <source>
        <dbReference type="SAM" id="Phobius"/>
    </source>
</evidence>
<dbReference type="GeneID" id="104740892"/>
<keyword evidence="2" id="KW-1185">Reference proteome</keyword>
<keyword evidence="1" id="KW-0472">Membrane</keyword>
<reference evidence="2" key="1">
    <citation type="journal article" date="2014" name="Nat. Commun.">
        <title>The emerging biofuel crop Camelina sativa retains a highly undifferentiated hexaploid genome structure.</title>
        <authorList>
            <person name="Kagale S."/>
            <person name="Koh C."/>
            <person name="Nixon J."/>
            <person name="Bollina V."/>
            <person name="Clarke W.E."/>
            <person name="Tuteja R."/>
            <person name="Spillane C."/>
            <person name="Robinson S.J."/>
            <person name="Links M.G."/>
            <person name="Clarke C."/>
            <person name="Higgins E.E."/>
            <person name="Huebert T."/>
            <person name="Sharpe A.G."/>
            <person name="Parkin I.A."/>
        </authorList>
    </citation>
    <scope>NUCLEOTIDE SEQUENCE [LARGE SCALE GENOMIC DNA]</scope>
    <source>
        <strain evidence="2">cv. DH55</strain>
    </source>
</reference>
<evidence type="ECO:0000313" key="3">
    <source>
        <dbReference type="RefSeq" id="XP_010459920.1"/>
    </source>
</evidence>
<protein>
    <submittedName>
        <fullName evidence="3">Uncharacterized protein LOC104740892</fullName>
    </submittedName>
</protein>
<proteinExistence type="predicted"/>
<keyword evidence="1" id="KW-0812">Transmembrane</keyword>
<gene>
    <name evidence="3" type="primary">LOC104740892</name>
</gene>
<feature type="transmembrane region" description="Helical" evidence="1">
    <location>
        <begin position="95"/>
        <end position="113"/>
    </location>
</feature>
<name>A0ABM0VR47_CAMSA</name>
<evidence type="ECO:0000313" key="2">
    <source>
        <dbReference type="Proteomes" id="UP000694864"/>
    </source>
</evidence>
<dbReference type="RefSeq" id="XP_010459920.1">
    <property type="nucleotide sequence ID" value="XM_010461618.1"/>
</dbReference>
<sequence length="114" mass="12709">MNGGGVVNETREATRDEEREEVLRMASRFVVAGLLDLLTGVCKQVARPGPNPTTYSWALEFNLWAHLSFTFVVYRILCAPQVLESMKKIRVECDAQLLLGVVCLIATSLLFFAC</sequence>
<organism evidence="2 3">
    <name type="scientific">Camelina sativa</name>
    <name type="common">False flax</name>
    <name type="synonym">Myagrum sativum</name>
    <dbReference type="NCBI Taxonomy" id="90675"/>
    <lineage>
        <taxon>Eukaryota</taxon>
        <taxon>Viridiplantae</taxon>
        <taxon>Streptophyta</taxon>
        <taxon>Embryophyta</taxon>
        <taxon>Tracheophyta</taxon>
        <taxon>Spermatophyta</taxon>
        <taxon>Magnoliopsida</taxon>
        <taxon>eudicotyledons</taxon>
        <taxon>Gunneridae</taxon>
        <taxon>Pentapetalae</taxon>
        <taxon>rosids</taxon>
        <taxon>malvids</taxon>
        <taxon>Brassicales</taxon>
        <taxon>Brassicaceae</taxon>
        <taxon>Camelineae</taxon>
        <taxon>Camelina</taxon>
    </lineage>
</organism>
<keyword evidence="1" id="KW-1133">Transmembrane helix</keyword>
<reference evidence="3" key="2">
    <citation type="submission" date="2025-08" db="UniProtKB">
        <authorList>
            <consortium name="RefSeq"/>
        </authorList>
    </citation>
    <scope>IDENTIFICATION</scope>
    <source>
        <tissue evidence="3">Leaf</tissue>
    </source>
</reference>
<dbReference type="Proteomes" id="UP000694864">
    <property type="component" value="Chromosome 14"/>
</dbReference>
<accession>A0ABM0VR47</accession>